<evidence type="ECO:0000313" key="3">
    <source>
        <dbReference type="Proteomes" id="UP001236014"/>
    </source>
</evidence>
<keyword evidence="1" id="KW-1133">Transmembrane helix</keyword>
<gene>
    <name evidence="2" type="ORF">QRX50_14230</name>
</gene>
<feature type="transmembrane region" description="Helical" evidence="1">
    <location>
        <begin position="7"/>
        <end position="30"/>
    </location>
</feature>
<feature type="transmembrane region" description="Helical" evidence="1">
    <location>
        <begin position="50"/>
        <end position="70"/>
    </location>
</feature>
<keyword evidence="3" id="KW-1185">Reference proteome</keyword>
<keyword evidence="1" id="KW-0472">Membrane</keyword>
<reference evidence="2 3" key="1">
    <citation type="submission" date="2023-06" db="EMBL/GenBank/DDBJ databases">
        <authorList>
            <person name="Oyuntsetseg B."/>
            <person name="Kim S.B."/>
        </authorList>
    </citation>
    <scope>NUCLEOTIDE SEQUENCE [LARGE SCALE GENOMIC DNA]</scope>
    <source>
        <strain evidence="2 3">2-15</strain>
    </source>
</reference>
<protein>
    <submittedName>
        <fullName evidence="2">Uncharacterized protein</fullName>
    </submittedName>
</protein>
<proteinExistence type="predicted"/>
<dbReference type="RefSeq" id="WP_285972407.1">
    <property type="nucleotide sequence ID" value="NZ_CP127294.1"/>
</dbReference>
<keyword evidence="1" id="KW-0812">Transmembrane</keyword>
<sequence>MTGAPKGLGLGAIIVITVGAVVLSVGSISYQADSGSGNGANIGAGVALTFGPYLVALGLLLGVGAAVAHLSSRARQRR</sequence>
<name>A0A9Y2IM64_9PSEU</name>
<organism evidence="2 3">
    <name type="scientific">Amycolatopsis carbonis</name>
    <dbReference type="NCBI Taxonomy" id="715471"/>
    <lineage>
        <taxon>Bacteria</taxon>
        <taxon>Bacillati</taxon>
        <taxon>Actinomycetota</taxon>
        <taxon>Actinomycetes</taxon>
        <taxon>Pseudonocardiales</taxon>
        <taxon>Pseudonocardiaceae</taxon>
        <taxon>Amycolatopsis</taxon>
    </lineage>
</organism>
<dbReference type="AlphaFoldDB" id="A0A9Y2IM64"/>
<evidence type="ECO:0000313" key="2">
    <source>
        <dbReference type="EMBL" id="WIX81826.1"/>
    </source>
</evidence>
<dbReference type="KEGG" id="acab:QRX50_14230"/>
<accession>A0A9Y2IM64</accession>
<dbReference type="Proteomes" id="UP001236014">
    <property type="component" value="Chromosome"/>
</dbReference>
<evidence type="ECO:0000256" key="1">
    <source>
        <dbReference type="SAM" id="Phobius"/>
    </source>
</evidence>
<dbReference type="EMBL" id="CP127294">
    <property type="protein sequence ID" value="WIX81826.1"/>
    <property type="molecule type" value="Genomic_DNA"/>
</dbReference>